<evidence type="ECO:0000313" key="6">
    <source>
        <dbReference type="Proteomes" id="UP000615446"/>
    </source>
</evidence>
<dbReference type="GO" id="GO:0043657">
    <property type="term" value="C:host cell"/>
    <property type="evidence" value="ECO:0007669"/>
    <property type="project" value="UniProtKB-SubCell"/>
</dbReference>
<protein>
    <recommendedName>
        <fullName evidence="4">Crinkler effector protein N-terminal domain-containing protein</fullName>
    </recommendedName>
</protein>
<dbReference type="Proteomes" id="UP000615446">
    <property type="component" value="Unassembled WGS sequence"/>
</dbReference>
<dbReference type="Pfam" id="PF20147">
    <property type="entry name" value="Crinkler"/>
    <property type="match status" value="1"/>
</dbReference>
<dbReference type="InterPro" id="IPR045379">
    <property type="entry name" value="Crinkler_N"/>
</dbReference>
<dbReference type="GO" id="GO:0005576">
    <property type="term" value="C:extracellular region"/>
    <property type="evidence" value="ECO:0007669"/>
    <property type="project" value="UniProtKB-SubCell"/>
</dbReference>
<evidence type="ECO:0000259" key="4">
    <source>
        <dbReference type="Pfam" id="PF20147"/>
    </source>
</evidence>
<accession>A0A8H3LQ89</accession>
<sequence length="678" mass="78357">MSNYSSLFRVLSPSRVQTKFEEKSLPARYTDIMIFCLVQGDAIKNSFPIDTRNYATFGHLRSAIKDAKQNAFVEHKGVELHSFESVGSYFQETPTSTNIRIIVEPPPPATTGKRRWDFGDGNEDRDRKKGKLTVPETILTCAQKIMEDIKKLSENSKDYSNPENIFHCHFHSLMFDYVLDKILGLAIGDSFMDCFIYGTIGYGKSYILATIACFLLRTGKRVVYLPDCRELAKDPEDYIKLALILAYADNIEEINEISACKTTDDIVAFCKSSEPLYFIVDQMNALDYRNNTEIVEGKKVAILDVLNRMTSEHYYVKSSSANNESALYLIQKQTNDRRIELYGGFDEDEMSQWWMKNKENLPSVNEEQKKKIEHDTGKNPLFLSFLLGVKENFENHLNQLLKEKIKKPMTNFSEIIPRWDLHVKLMSSFLTNGYAPSGYGVEDYDHRYFYVANDDRTVPKGIHICRNQPIHTIPQLDVGNMDIFKNSSWVLCIKEFKNNPSVKGFMVEKACLASIWKNGLMANAINFKFDNYKFFTSIEEIDFSMNEGLCTFYLPRLWNQKSIDGLLTLYKKKNKKEKVDEDTLYIAPIQITLDKEKHSDSEASFFSGIWPELESKISGDLKVEVMFIWITRENDVDYFVEANKKILKERTIEINPQYTSIVKAFRCINNELEDILSY</sequence>
<dbReference type="OrthoDB" id="3009604at2759"/>
<dbReference type="InterPro" id="IPR027417">
    <property type="entry name" value="P-loop_NTPase"/>
</dbReference>
<evidence type="ECO:0000256" key="3">
    <source>
        <dbReference type="ARBA" id="ARBA00022525"/>
    </source>
</evidence>
<dbReference type="SUPFAM" id="SSF52540">
    <property type="entry name" value="P-loop containing nucleoside triphosphate hydrolases"/>
    <property type="match status" value="1"/>
</dbReference>
<proteinExistence type="predicted"/>
<organism evidence="5 6">
    <name type="scientific">Rhizophagus clarus</name>
    <dbReference type="NCBI Taxonomy" id="94130"/>
    <lineage>
        <taxon>Eukaryota</taxon>
        <taxon>Fungi</taxon>
        <taxon>Fungi incertae sedis</taxon>
        <taxon>Mucoromycota</taxon>
        <taxon>Glomeromycotina</taxon>
        <taxon>Glomeromycetes</taxon>
        <taxon>Glomerales</taxon>
        <taxon>Glomeraceae</taxon>
        <taxon>Rhizophagus</taxon>
    </lineage>
</organism>
<dbReference type="AlphaFoldDB" id="A0A8H3LQ89"/>
<keyword evidence="3" id="KW-0964">Secreted</keyword>
<dbReference type="EMBL" id="BLAL01000196">
    <property type="protein sequence ID" value="GES90602.1"/>
    <property type="molecule type" value="Genomic_DNA"/>
</dbReference>
<gene>
    <name evidence="5" type="ORF">RCL2_001744200</name>
</gene>
<evidence type="ECO:0000256" key="1">
    <source>
        <dbReference type="ARBA" id="ARBA00004340"/>
    </source>
</evidence>
<evidence type="ECO:0000256" key="2">
    <source>
        <dbReference type="ARBA" id="ARBA00004613"/>
    </source>
</evidence>
<comment type="caution">
    <text evidence="5">The sequence shown here is derived from an EMBL/GenBank/DDBJ whole genome shotgun (WGS) entry which is preliminary data.</text>
</comment>
<reference evidence="5" key="1">
    <citation type="submission" date="2019-10" db="EMBL/GenBank/DDBJ databases">
        <title>Conservation and host-specific expression of non-tandemly repeated heterogenous ribosome RNA gene in arbuscular mycorrhizal fungi.</title>
        <authorList>
            <person name="Maeda T."/>
            <person name="Kobayashi Y."/>
            <person name="Nakagawa T."/>
            <person name="Ezawa T."/>
            <person name="Yamaguchi K."/>
            <person name="Bino T."/>
            <person name="Nishimoto Y."/>
            <person name="Shigenobu S."/>
            <person name="Kawaguchi M."/>
        </authorList>
    </citation>
    <scope>NUCLEOTIDE SEQUENCE</scope>
    <source>
        <strain evidence="5">HR1</strain>
    </source>
</reference>
<feature type="domain" description="Crinkler effector protein N-terminal" evidence="4">
    <location>
        <begin position="33"/>
        <end position="73"/>
    </location>
</feature>
<evidence type="ECO:0000313" key="5">
    <source>
        <dbReference type="EMBL" id="GES90602.1"/>
    </source>
</evidence>
<name>A0A8H3LQ89_9GLOM</name>
<comment type="subcellular location">
    <subcellularLocation>
        <location evidence="1">Host cell</location>
    </subcellularLocation>
    <subcellularLocation>
        <location evidence="2">Secreted</location>
    </subcellularLocation>
</comment>